<dbReference type="Gramene" id="rna45888">
    <property type="protein sequence ID" value="RHN39818.1"/>
    <property type="gene ID" value="gene45888"/>
</dbReference>
<comment type="caution">
    <text evidence="1">The sequence shown here is derived from an EMBL/GenBank/DDBJ whole genome shotgun (WGS) entry which is preliminary data.</text>
</comment>
<dbReference type="Proteomes" id="UP000265566">
    <property type="component" value="Chromosome 8"/>
</dbReference>
<gene>
    <name evidence="1" type="ORF">MtrunA17_Chr8g0348051</name>
</gene>
<accession>A0A396GHE7</accession>
<organism evidence="1">
    <name type="scientific">Medicago truncatula</name>
    <name type="common">Barrel medic</name>
    <name type="synonym">Medicago tribuloides</name>
    <dbReference type="NCBI Taxonomy" id="3880"/>
    <lineage>
        <taxon>Eukaryota</taxon>
        <taxon>Viridiplantae</taxon>
        <taxon>Streptophyta</taxon>
        <taxon>Embryophyta</taxon>
        <taxon>Tracheophyta</taxon>
        <taxon>Spermatophyta</taxon>
        <taxon>Magnoliopsida</taxon>
        <taxon>eudicotyledons</taxon>
        <taxon>Gunneridae</taxon>
        <taxon>Pentapetalae</taxon>
        <taxon>rosids</taxon>
        <taxon>fabids</taxon>
        <taxon>Fabales</taxon>
        <taxon>Fabaceae</taxon>
        <taxon>Papilionoideae</taxon>
        <taxon>50 kb inversion clade</taxon>
        <taxon>NPAAA clade</taxon>
        <taxon>Hologalegina</taxon>
        <taxon>IRL clade</taxon>
        <taxon>Trifolieae</taxon>
        <taxon>Medicago</taxon>
    </lineage>
</organism>
<dbReference type="EMBL" id="PSQE01000008">
    <property type="protein sequence ID" value="RHN39818.1"/>
    <property type="molecule type" value="Genomic_DNA"/>
</dbReference>
<proteinExistence type="predicted"/>
<name>A0A396GHE7_MEDTR</name>
<evidence type="ECO:0000313" key="1">
    <source>
        <dbReference type="EMBL" id="RHN39818.1"/>
    </source>
</evidence>
<dbReference type="AlphaFoldDB" id="A0A396GHE7"/>
<sequence length="121" mass="14432">MLRAAQWTSCVPPRTRVLQFKSRLLNLSLIAFHILHHVSKRRLRCYQLCKSDLASYSRYHHTLPYFHIFFSPQSYIDLNVKVLISFTDLFPLNHHNKEELPPHRKYLFATHCCLLCEHLPC</sequence>
<protein>
    <submittedName>
        <fullName evidence="1">Uncharacterized protein</fullName>
    </submittedName>
</protein>
<reference evidence="1" key="1">
    <citation type="journal article" date="2018" name="Nat. Plants">
        <title>Whole-genome landscape of Medicago truncatula symbiotic genes.</title>
        <authorList>
            <person name="Pecrix Y."/>
            <person name="Gamas P."/>
            <person name="Carrere S."/>
        </authorList>
    </citation>
    <scope>NUCLEOTIDE SEQUENCE</scope>
    <source>
        <tissue evidence="1">Leaves</tissue>
    </source>
</reference>